<dbReference type="AlphaFoldDB" id="A0A7J6KMT7"/>
<evidence type="ECO:0000313" key="3">
    <source>
        <dbReference type="Proteomes" id="UP000591131"/>
    </source>
</evidence>
<dbReference type="EMBL" id="JAAPAO010001889">
    <property type="protein sequence ID" value="KAF4648625.1"/>
    <property type="molecule type" value="Genomic_DNA"/>
</dbReference>
<proteinExistence type="predicted"/>
<organism evidence="2 3">
    <name type="scientific">Perkinsus chesapeaki</name>
    <name type="common">Clam parasite</name>
    <name type="synonym">Perkinsus andrewsi</name>
    <dbReference type="NCBI Taxonomy" id="330153"/>
    <lineage>
        <taxon>Eukaryota</taxon>
        <taxon>Sar</taxon>
        <taxon>Alveolata</taxon>
        <taxon>Perkinsozoa</taxon>
        <taxon>Perkinsea</taxon>
        <taxon>Perkinsida</taxon>
        <taxon>Perkinsidae</taxon>
        <taxon>Perkinsus</taxon>
    </lineage>
</organism>
<dbReference type="OrthoDB" id="468338at2759"/>
<sequence>MDFSGGPFLAPGLSPAAEMLNVLGVPADVGPCLVDWLTRDSLDRLEIIAKINDDDWKALIDFNIEQQVEAPPNSEFPWLDPGRAHVAKFYGAAMTEEARRLLAEGYEQSKASAASRDFDATNLVRDASTKIGYISPDLLPDSRTLNAMVKSPAAYIDFSNFDESYAGSASKQRIRPTVDGKVAVTLEDDNDDQGKDALHPRFSMG</sequence>
<protein>
    <submittedName>
        <fullName evidence="2">Uncharacterized protein</fullName>
    </submittedName>
</protein>
<accession>A0A7J6KMT7</accession>
<reference evidence="2 3" key="1">
    <citation type="submission" date="2020-04" db="EMBL/GenBank/DDBJ databases">
        <title>Perkinsus chesapeaki whole genome sequence.</title>
        <authorList>
            <person name="Bogema D.R."/>
        </authorList>
    </citation>
    <scope>NUCLEOTIDE SEQUENCE [LARGE SCALE GENOMIC DNA]</scope>
    <source>
        <strain evidence="2">ATCC PRA-425</strain>
    </source>
</reference>
<feature type="region of interest" description="Disordered" evidence="1">
    <location>
        <begin position="185"/>
        <end position="205"/>
    </location>
</feature>
<keyword evidence="3" id="KW-1185">Reference proteome</keyword>
<comment type="caution">
    <text evidence="2">The sequence shown here is derived from an EMBL/GenBank/DDBJ whole genome shotgun (WGS) entry which is preliminary data.</text>
</comment>
<dbReference type="Proteomes" id="UP000591131">
    <property type="component" value="Unassembled WGS sequence"/>
</dbReference>
<evidence type="ECO:0000313" key="2">
    <source>
        <dbReference type="EMBL" id="KAF4648625.1"/>
    </source>
</evidence>
<evidence type="ECO:0000256" key="1">
    <source>
        <dbReference type="SAM" id="MobiDB-lite"/>
    </source>
</evidence>
<name>A0A7J6KMT7_PERCH</name>
<gene>
    <name evidence="2" type="ORF">FOL47_002970</name>
</gene>